<dbReference type="FunFam" id="3.40.50.720:FF:000046">
    <property type="entry name" value="UDP-N-acetylmuramate--L-alanine ligase"/>
    <property type="match status" value="1"/>
</dbReference>
<evidence type="ECO:0000256" key="9">
    <source>
        <dbReference type="ARBA" id="ARBA00022618"/>
    </source>
</evidence>
<evidence type="ECO:0000256" key="10">
    <source>
        <dbReference type="ARBA" id="ARBA00022741"/>
    </source>
</evidence>
<evidence type="ECO:0000256" key="19">
    <source>
        <dbReference type="HAMAP-Rule" id="MF_00046"/>
    </source>
</evidence>
<evidence type="ECO:0000313" key="24">
    <source>
        <dbReference type="EMBL" id="KGJ91253.1"/>
    </source>
</evidence>
<dbReference type="InterPro" id="IPR005758">
    <property type="entry name" value="UDP-N-AcMur_Ala_ligase_MurC"/>
</dbReference>
<evidence type="ECO:0000256" key="8">
    <source>
        <dbReference type="ARBA" id="ARBA00022598"/>
    </source>
</evidence>
<dbReference type="GO" id="GO:0005737">
    <property type="term" value="C:cytoplasm"/>
    <property type="evidence" value="ECO:0007669"/>
    <property type="project" value="UniProtKB-SubCell"/>
</dbReference>
<dbReference type="NCBIfam" id="TIGR01082">
    <property type="entry name" value="murC"/>
    <property type="match status" value="1"/>
</dbReference>
<keyword evidence="8 19" id="KW-0436">Ligase</keyword>
<comment type="caution">
    <text evidence="24">The sequence shown here is derived from an EMBL/GenBank/DDBJ whole genome shotgun (WGS) entry which is preliminary data.</text>
</comment>
<dbReference type="Gene3D" id="3.40.1190.10">
    <property type="entry name" value="Mur-like, catalytic domain"/>
    <property type="match status" value="1"/>
</dbReference>
<keyword evidence="10 19" id="KW-0547">Nucleotide-binding</keyword>
<dbReference type="GO" id="GO:0009252">
    <property type="term" value="P:peptidoglycan biosynthetic process"/>
    <property type="evidence" value="ECO:0007669"/>
    <property type="project" value="UniProtKB-UniRule"/>
</dbReference>
<feature type="domain" description="Mur ligase N-terminal catalytic" evidence="21">
    <location>
        <begin position="40"/>
        <end position="138"/>
    </location>
</feature>
<feature type="compositionally biased region" description="Low complexity" evidence="20">
    <location>
        <begin position="1"/>
        <end position="25"/>
    </location>
</feature>
<dbReference type="InterPro" id="IPR004101">
    <property type="entry name" value="Mur_ligase_C"/>
</dbReference>
<evidence type="ECO:0000256" key="3">
    <source>
        <dbReference type="ARBA" id="ARBA00004752"/>
    </source>
</evidence>
<evidence type="ECO:0000256" key="17">
    <source>
        <dbReference type="ARBA" id="ARBA00060592"/>
    </source>
</evidence>
<proteinExistence type="inferred from homology"/>
<dbReference type="OrthoDB" id="9804126at2"/>
<evidence type="ECO:0000259" key="23">
    <source>
        <dbReference type="Pfam" id="PF08245"/>
    </source>
</evidence>
<dbReference type="GO" id="GO:0005524">
    <property type="term" value="F:ATP binding"/>
    <property type="evidence" value="ECO:0007669"/>
    <property type="project" value="UniProtKB-UniRule"/>
</dbReference>
<evidence type="ECO:0000256" key="16">
    <source>
        <dbReference type="ARBA" id="ARBA00047833"/>
    </source>
</evidence>
<dbReference type="EC" id="6.3.2.8" evidence="5 19"/>
<dbReference type="InterPro" id="IPR000713">
    <property type="entry name" value="Mur_ligase_N"/>
</dbReference>
<dbReference type="EMBL" id="JQEC01000042">
    <property type="protein sequence ID" value="KGJ91253.1"/>
    <property type="molecule type" value="Genomic_DNA"/>
</dbReference>
<keyword evidence="9 19" id="KW-0132">Cell division</keyword>
<dbReference type="GO" id="GO:0008763">
    <property type="term" value="F:UDP-N-acetylmuramate-L-alanine ligase activity"/>
    <property type="evidence" value="ECO:0007669"/>
    <property type="project" value="UniProtKB-UniRule"/>
</dbReference>
<evidence type="ECO:0000259" key="21">
    <source>
        <dbReference type="Pfam" id="PF01225"/>
    </source>
</evidence>
<evidence type="ECO:0000313" key="25">
    <source>
        <dbReference type="Proteomes" id="UP000029868"/>
    </source>
</evidence>
<dbReference type="Pfam" id="PF02875">
    <property type="entry name" value="Mur_ligase_C"/>
    <property type="match status" value="1"/>
</dbReference>
<dbReference type="SUPFAM" id="SSF53623">
    <property type="entry name" value="MurD-like peptide ligases, catalytic domain"/>
    <property type="match status" value="1"/>
</dbReference>
<dbReference type="InterPro" id="IPR036565">
    <property type="entry name" value="Mur-like_cat_sf"/>
</dbReference>
<dbReference type="PANTHER" id="PTHR43445:SF3">
    <property type="entry name" value="UDP-N-ACETYLMURAMATE--L-ALANINE LIGASE"/>
    <property type="match status" value="1"/>
</dbReference>
<name>A0A099KNP2_COLPS</name>
<comment type="catalytic activity">
    <reaction evidence="16 19">
        <text>UDP-N-acetyl-alpha-D-muramate + L-alanine + ATP = UDP-N-acetyl-alpha-D-muramoyl-L-alanine + ADP + phosphate + H(+)</text>
        <dbReference type="Rhea" id="RHEA:23372"/>
        <dbReference type="ChEBI" id="CHEBI:15378"/>
        <dbReference type="ChEBI" id="CHEBI:30616"/>
        <dbReference type="ChEBI" id="CHEBI:43474"/>
        <dbReference type="ChEBI" id="CHEBI:57972"/>
        <dbReference type="ChEBI" id="CHEBI:70757"/>
        <dbReference type="ChEBI" id="CHEBI:83898"/>
        <dbReference type="ChEBI" id="CHEBI:456216"/>
        <dbReference type="EC" id="6.3.2.8"/>
    </reaction>
</comment>
<comment type="subcellular location">
    <subcellularLocation>
        <location evidence="2 19">Cytoplasm</location>
    </subcellularLocation>
</comment>
<keyword evidence="14 19" id="KW-0131">Cell cycle</keyword>
<dbReference type="Pfam" id="PF01225">
    <property type="entry name" value="Mur_ligase"/>
    <property type="match status" value="1"/>
</dbReference>
<comment type="similarity">
    <text evidence="4 19">Belongs to the MurCDEF family.</text>
</comment>
<accession>A0A099KNP2</accession>
<evidence type="ECO:0000259" key="22">
    <source>
        <dbReference type="Pfam" id="PF02875"/>
    </source>
</evidence>
<evidence type="ECO:0000256" key="2">
    <source>
        <dbReference type="ARBA" id="ARBA00004496"/>
    </source>
</evidence>
<evidence type="ECO:0000256" key="14">
    <source>
        <dbReference type="ARBA" id="ARBA00023306"/>
    </source>
</evidence>
<evidence type="ECO:0000256" key="1">
    <source>
        <dbReference type="ARBA" id="ARBA00003921"/>
    </source>
</evidence>
<dbReference type="GO" id="GO:0071555">
    <property type="term" value="P:cell wall organization"/>
    <property type="evidence" value="ECO:0007669"/>
    <property type="project" value="UniProtKB-KW"/>
</dbReference>
<evidence type="ECO:0000256" key="11">
    <source>
        <dbReference type="ARBA" id="ARBA00022840"/>
    </source>
</evidence>
<feature type="binding site" evidence="19">
    <location>
        <begin position="145"/>
        <end position="151"/>
    </location>
    <ligand>
        <name>ATP</name>
        <dbReference type="ChEBI" id="CHEBI:30616"/>
    </ligand>
</feature>
<evidence type="ECO:0000256" key="6">
    <source>
        <dbReference type="ARBA" id="ARBA00021749"/>
    </source>
</evidence>
<evidence type="ECO:0000256" key="5">
    <source>
        <dbReference type="ARBA" id="ARBA00012211"/>
    </source>
</evidence>
<protein>
    <recommendedName>
        <fullName evidence="6 19">UDP-N-acetylmuramate--L-alanine ligase</fullName>
        <ecNumber evidence="5 19">6.3.2.8</ecNumber>
    </recommendedName>
    <alternativeName>
        <fullName evidence="18 19">UDP-N-acetylmuramoyl-L-alanine synthetase</fullName>
    </alternativeName>
</protein>
<dbReference type="InterPro" id="IPR050061">
    <property type="entry name" value="MurCDEF_pg_biosynth"/>
</dbReference>
<evidence type="ECO:0000256" key="7">
    <source>
        <dbReference type="ARBA" id="ARBA00022490"/>
    </source>
</evidence>
<feature type="domain" description="Mur ligase central" evidence="23">
    <location>
        <begin position="143"/>
        <end position="323"/>
    </location>
</feature>
<comment type="function">
    <text evidence="1 19">Cell wall formation.</text>
</comment>
<dbReference type="AlphaFoldDB" id="A0A099KNP2"/>
<dbReference type="InterPro" id="IPR036615">
    <property type="entry name" value="Mur_ligase_C_dom_sf"/>
</dbReference>
<dbReference type="FunFam" id="3.40.1190.10:FF:000001">
    <property type="entry name" value="UDP-N-acetylmuramate--L-alanine ligase"/>
    <property type="match status" value="1"/>
</dbReference>
<keyword evidence="7 19" id="KW-0963">Cytoplasm</keyword>
<evidence type="ECO:0000256" key="13">
    <source>
        <dbReference type="ARBA" id="ARBA00022984"/>
    </source>
</evidence>
<comment type="pathway">
    <text evidence="17">Glycan biosynthesis.</text>
</comment>
<keyword evidence="11 19" id="KW-0067">ATP-binding</keyword>
<organism evidence="24 25">
    <name type="scientific">Colwellia psychrerythraea</name>
    <name type="common">Vibrio psychroerythus</name>
    <dbReference type="NCBI Taxonomy" id="28229"/>
    <lineage>
        <taxon>Bacteria</taxon>
        <taxon>Pseudomonadati</taxon>
        <taxon>Pseudomonadota</taxon>
        <taxon>Gammaproteobacteria</taxon>
        <taxon>Alteromonadales</taxon>
        <taxon>Colwelliaceae</taxon>
        <taxon>Colwellia</taxon>
    </lineage>
</organism>
<evidence type="ECO:0000256" key="15">
    <source>
        <dbReference type="ARBA" id="ARBA00023316"/>
    </source>
</evidence>
<dbReference type="GO" id="GO:0008360">
    <property type="term" value="P:regulation of cell shape"/>
    <property type="evidence" value="ECO:0007669"/>
    <property type="project" value="UniProtKB-KW"/>
</dbReference>
<keyword evidence="13 19" id="KW-0573">Peptidoglycan synthesis</keyword>
<keyword evidence="12 19" id="KW-0133">Cell shape</keyword>
<dbReference type="Gene3D" id="3.90.190.20">
    <property type="entry name" value="Mur ligase, C-terminal domain"/>
    <property type="match status" value="1"/>
</dbReference>
<evidence type="ECO:0000256" key="20">
    <source>
        <dbReference type="SAM" id="MobiDB-lite"/>
    </source>
</evidence>
<evidence type="ECO:0000256" key="18">
    <source>
        <dbReference type="ARBA" id="ARBA00079022"/>
    </source>
</evidence>
<keyword evidence="15 19" id="KW-0961">Cell wall biogenesis/degradation</keyword>
<feature type="domain" description="Mur ligase C-terminal" evidence="22">
    <location>
        <begin position="345"/>
        <end position="480"/>
    </location>
</feature>
<evidence type="ECO:0000256" key="4">
    <source>
        <dbReference type="ARBA" id="ARBA00010416"/>
    </source>
</evidence>
<sequence>MIKQTNSNASSSTSSIKSTDSSKGTASHIGQVPEMRRVKRIHFVGIGGAGMGGIAEVLLNEGYQISGSDIGKNQVVKRLTALGADIIIGHQAENVEQASVIVVSTAISSDNPELVAAKKLRIPVVRRAEMLAELMRFRHGIAIAGTHGKTTTTSLIASIFAQGQLDPTFVIGGLLNSAGTNARLGSSRYLIAEADESDASFLHLQPMVAVITNIDADHMETYGGDFEKLKDTYIEFLHNLPFYGLAVVCIDNPVVRELLPRISRQVITYGFSEDADVRAVNYRQDGAVSHFTVEVADKKALDMSVNLPGQHNVLNALAGVAVAKDEGVNDEAICQALTEFAGIGRRFEQLENFSTDAGEMVLIDDYGHHPSEVKATILAMRQGWPDKRLVMVFQPHRYSRTRDLYEDFVEVLSEVDCLFLLDVYAAGEIPISTADSKSLARSIRQRGQIEPVYVSDVDKLAQLLANQLQDNDMVITQGAGSIGAVARKLVEHNLLHVNSADEGSE</sequence>
<dbReference type="Pfam" id="PF08245">
    <property type="entry name" value="Mur_ligase_M"/>
    <property type="match status" value="1"/>
</dbReference>
<dbReference type="Proteomes" id="UP000029868">
    <property type="component" value="Unassembled WGS sequence"/>
</dbReference>
<dbReference type="PANTHER" id="PTHR43445">
    <property type="entry name" value="UDP-N-ACETYLMURAMATE--L-ALANINE LIGASE-RELATED"/>
    <property type="match status" value="1"/>
</dbReference>
<dbReference type="SUPFAM" id="SSF51984">
    <property type="entry name" value="MurCD N-terminal domain"/>
    <property type="match status" value="1"/>
</dbReference>
<feature type="region of interest" description="Disordered" evidence="20">
    <location>
        <begin position="1"/>
        <end position="31"/>
    </location>
</feature>
<dbReference type="InterPro" id="IPR013221">
    <property type="entry name" value="Mur_ligase_cen"/>
</dbReference>
<gene>
    <name evidence="19" type="primary">murC</name>
    <name evidence="24" type="ORF">GAB14E_3405</name>
</gene>
<dbReference type="SUPFAM" id="SSF53244">
    <property type="entry name" value="MurD-like peptide ligases, peptide-binding domain"/>
    <property type="match status" value="1"/>
</dbReference>
<reference evidence="24 25" key="1">
    <citation type="submission" date="2014-08" db="EMBL/GenBank/DDBJ databases">
        <title>Genomic and Phenotypic Diversity of Colwellia psychrerythraea strains from Disparate Marine Basins.</title>
        <authorList>
            <person name="Techtmann S.M."/>
            <person name="Stelling S.C."/>
            <person name="Utturkar S.M."/>
            <person name="Alshibli N."/>
            <person name="Harris A."/>
            <person name="Brown S.D."/>
            <person name="Hazen T.C."/>
        </authorList>
    </citation>
    <scope>NUCLEOTIDE SEQUENCE [LARGE SCALE GENOMIC DNA]</scope>
    <source>
        <strain evidence="24 25">GAB14E</strain>
    </source>
</reference>
<comment type="pathway">
    <text evidence="3 19">Cell wall biogenesis; peptidoglycan biosynthesis.</text>
</comment>
<dbReference type="Gene3D" id="3.40.50.720">
    <property type="entry name" value="NAD(P)-binding Rossmann-like Domain"/>
    <property type="match status" value="1"/>
</dbReference>
<dbReference type="UniPathway" id="UPA00219"/>
<dbReference type="PATRIC" id="fig|28229.3.peg.3134"/>
<dbReference type="HAMAP" id="MF_00046">
    <property type="entry name" value="MurC"/>
    <property type="match status" value="1"/>
</dbReference>
<evidence type="ECO:0000256" key="12">
    <source>
        <dbReference type="ARBA" id="ARBA00022960"/>
    </source>
</evidence>
<dbReference type="GO" id="GO:0051301">
    <property type="term" value="P:cell division"/>
    <property type="evidence" value="ECO:0007669"/>
    <property type="project" value="UniProtKB-KW"/>
</dbReference>